<accession>A0A4P2THR0</accession>
<dbReference type="Proteomes" id="UP000305753">
    <property type="component" value="Segment"/>
</dbReference>
<evidence type="ECO:0000256" key="1">
    <source>
        <dbReference type="SAM" id="Coils"/>
    </source>
</evidence>
<dbReference type="Pfam" id="PF11056">
    <property type="entry name" value="UvsY"/>
    <property type="match status" value="1"/>
</dbReference>
<evidence type="ECO:0000313" key="2">
    <source>
        <dbReference type="EMBL" id="AWY10156.1"/>
    </source>
</evidence>
<sequence length="156" mass="18657">MTTQNDDFFKDAPAHHTNEELQDMAEDILRINMKDLDGESLRQTDIFFKVQELYRKQSKYLRWLMQTHAEIKLYRQQYYLGQLPSEVYQKEKLRVKPLKTELPLYMAADKIMQEIDEKLKDAEDGVSFLEDTMKHVRDRGFNIKTAVEWRQFMSGA</sequence>
<evidence type="ECO:0000313" key="3">
    <source>
        <dbReference type="Proteomes" id="UP000305753"/>
    </source>
</evidence>
<organism evidence="2 3">
    <name type="scientific">Vibrio phage VP-1</name>
    <dbReference type="NCBI Taxonomy" id="2234088"/>
    <lineage>
        <taxon>Viruses</taxon>
        <taxon>Duplodnaviria</taxon>
        <taxon>Heunggongvirae</taxon>
        <taxon>Uroviricota</taxon>
        <taxon>Caudoviricetes</taxon>
        <taxon>Pantevenvirales</taxon>
        <taxon>Ackermannviridae</taxon>
        <taxon>Vapseptimavirus</taxon>
        <taxon>Vapseptimavirus VAP7</taxon>
    </lineage>
</organism>
<dbReference type="EMBL" id="MH363700">
    <property type="protein sequence ID" value="AWY10156.1"/>
    <property type="molecule type" value="Genomic_DNA"/>
</dbReference>
<dbReference type="InterPro" id="IPR021289">
    <property type="entry name" value="UvsY"/>
</dbReference>
<reference evidence="2 3" key="1">
    <citation type="submission" date="2018-05" db="EMBL/GenBank/DDBJ databases">
        <title>Whole genome sequencing of Vibrio phage VP-1.</title>
        <authorList>
            <person name="Nandita M."/>
            <person name="Bhat S.G."/>
        </authorList>
    </citation>
    <scope>NUCLEOTIDE SEQUENCE [LARGE SCALE GENOMIC DNA]</scope>
</reference>
<feature type="coiled-coil region" evidence="1">
    <location>
        <begin position="112"/>
        <end position="139"/>
    </location>
</feature>
<keyword evidence="1" id="KW-0175">Coiled coil</keyword>
<protein>
    <recommendedName>
        <fullName evidence="4">Recombination protein</fullName>
    </recommendedName>
</protein>
<evidence type="ECO:0008006" key="4">
    <source>
        <dbReference type="Google" id="ProtNLM"/>
    </source>
</evidence>
<proteinExistence type="predicted"/>
<name>A0A4P2THR0_9CAUD</name>